<dbReference type="Pfam" id="PF14011">
    <property type="entry name" value="ESX-1_EspG"/>
    <property type="match status" value="1"/>
</dbReference>
<comment type="caution">
    <text evidence="5">The sequence shown here is derived from an EMBL/GenBank/DDBJ whole genome shotgun (WGS) entry which is preliminary data.</text>
</comment>
<keyword evidence="6" id="KW-1185">Reference proteome</keyword>
<evidence type="ECO:0000256" key="3">
    <source>
        <dbReference type="ARBA" id="ARBA00022490"/>
    </source>
</evidence>
<name>A0ABT1I055_STRSD</name>
<evidence type="ECO:0000313" key="5">
    <source>
        <dbReference type="EMBL" id="MCP2261163.1"/>
    </source>
</evidence>
<dbReference type="Proteomes" id="UP001205311">
    <property type="component" value="Unassembled WGS sequence"/>
</dbReference>
<evidence type="ECO:0000256" key="4">
    <source>
        <dbReference type="ARBA" id="ARBA00023186"/>
    </source>
</evidence>
<dbReference type="EMBL" id="JAMTCP010000037">
    <property type="protein sequence ID" value="MCP2261163.1"/>
    <property type="molecule type" value="Genomic_DNA"/>
</dbReference>
<keyword evidence="3" id="KW-0963">Cytoplasm</keyword>
<keyword evidence="4" id="KW-0143">Chaperone</keyword>
<protein>
    <submittedName>
        <fullName evidence="5">EspG family protein</fullName>
    </submittedName>
</protein>
<accession>A0ABT1I055</accession>
<dbReference type="RefSeq" id="WP_253671999.1">
    <property type="nucleotide sequence ID" value="NZ_JAMTCP010000037.1"/>
</dbReference>
<dbReference type="InterPro" id="IPR025734">
    <property type="entry name" value="EspG"/>
</dbReference>
<evidence type="ECO:0000313" key="6">
    <source>
        <dbReference type="Proteomes" id="UP001205311"/>
    </source>
</evidence>
<organism evidence="5 6">
    <name type="scientific">Streptoalloteichus tenebrarius (strain ATCC 17920 / DSM 40477 / JCM 4838 / CBS 697.72 / NBRC 16177 / NCIMB 11028 / NRRL B-12390 / A12253. 1 / ISP 5477)</name>
    <name type="common">Streptomyces tenebrarius</name>
    <dbReference type="NCBI Taxonomy" id="1933"/>
    <lineage>
        <taxon>Bacteria</taxon>
        <taxon>Bacillati</taxon>
        <taxon>Actinomycetota</taxon>
        <taxon>Actinomycetes</taxon>
        <taxon>Pseudonocardiales</taxon>
        <taxon>Pseudonocardiaceae</taxon>
        <taxon>Streptoalloteichus</taxon>
    </lineage>
</organism>
<evidence type="ECO:0000256" key="1">
    <source>
        <dbReference type="ARBA" id="ARBA00004496"/>
    </source>
</evidence>
<comment type="similarity">
    <text evidence="2">Belongs to the EspG family.</text>
</comment>
<sequence length="262" mass="28537">MSAAGLPPSMLMSVTELDVCWEYLRLGPTPAPLGLPSPGRTWEERQRVSTCGLARLRERGFADHRGPTEELDLALDLLAHWHWSVDAHLWLDRHVRAVAAVRGEIGTLAVRVADDVCLSLLRDYQIVDQLVALAGHVPAGPGDALSVRADVFDAAVDTCAGDPGALAERLAERGEPAPTARALVRMLEGAGWFGQFGASVDDAYGPCRRARRVVGFHDTAGGRYAQLRRSRDDGTWLTVMPAGHRRLVTAIRELLDEIEPLD</sequence>
<evidence type="ECO:0000256" key="2">
    <source>
        <dbReference type="ARBA" id="ARBA00006411"/>
    </source>
</evidence>
<reference evidence="5 6" key="1">
    <citation type="submission" date="2022-06" db="EMBL/GenBank/DDBJ databases">
        <title>Genomic Encyclopedia of Archaeal and Bacterial Type Strains, Phase II (KMG-II): from individual species to whole genera.</title>
        <authorList>
            <person name="Goeker M."/>
        </authorList>
    </citation>
    <scope>NUCLEOTIDE SEQUENCE [LARGE SCALE GENOMIC DNA]</scope>
    <source>
        <strain evidence="5 6">DSM 40477</strain>
    </source>
</reference>
<proteinExistence type="inferred from homology"/>
<comment type="subcellular location">
    <subcellularLocation>
        <location evidence="1">Cytoplasm</location>
    </subcellularLocation>
</comment>
<gene>
    <name evidence="5" type="ORF">LX15_004884</name>
</gene>